<keyword evidence="2" id="KW-1185">Reference proteome</keyword>
<dbReference type="AlphaFoldDB" id="A0A1M5P3J5"/>
<dbReference type="STRING" id="421058.SAMN05421866_1663"/>
<gene>
    <name evidence="1" type="ORF">SAMN05421866_1663</name>
</gene>
<dbReference type="EMBL" id="FQWT01000002">
    <property type="protein sequence ID" value="SHG96318.1"/>
    <property type="molecule type" value="Genomic_DNA"/>
</dbReference>
<organism evidence="1 2">
    <name type="scientific">Chryseobacterium oranimense</name>
    <dbReference type="NCBI Taxonomy" id="421058"/>
    <lineage>
        <taxon>Bacteria</taxon>
        <taxon>Pseudomonadati</taxon>
        <taxon>Bacteroidota</taxon>
        <taxon>Flavobacteriia</taxon>
        <taxon>Flavobacteriales</taxon>
        <taxon>Weeksellaceae</taxon>
        <taxon>Chryseobacterium group</taxon>
        <taxon>Chryseobacterium</taxon>
    </lineage>
</organism>
<evidence type="ECO:0000313" key="2">
    <source>
        <dbReference type="Proteomes" id="UP000184047"/>
    </source>
</evidence>
<reference evidence="2" key="1">
    <citation type="submission" date="2016-11" db="EMBL/GenBank/DDBJ databases">
        <authorList>
            <person name="Varghese N."/>
            <person name="Submissions S."/>
        </authorList>
    </citation>
    <scope>NUCLEOTIDE SEQUENCE [LARGE SCALE GENOMIC DNA]</scope>
    <source>
        <strain evidence="2">DSM 19055</strain>
    </source>
</reference>
<dbReference type="Proteomes" id="UP000184047">
    <property type="component" value="Unassembled WGS sequence"/>
</dbReference>
<proteinExistence type="predicted"/>
<protein>
    <submittedName>
        <fullName evidence="1">Uncharacterized protein</fullName>
    </submittedName>
</protein>
<accession>A0A1M5P3J5</accession>
<name>A0A1M5P3J5_9FLAO</name>
<sequence length="150" mass="17655">MLFLLNCKAQQVPDSITLTYQRTIFNISENYIQFMFDSNKNYLLVNNKSAGLQKEVNINLSQEELKSIFNVYKKFNLPAEGINCLYNDDGTVLSKTIISFNKKPKEVSFQKCYQAEQDKKNFHNIEMQLLKLLKSKPEYQNTFPWEFETL</sequence>
<evidence type="ECO:0000313" key="1">
    <source>
        <dbReference type="EMBL" id="SHG96318.1"/>
    </source>
</evidence>